<dbReference type="EMBL" id="QLLR01000014">
    <property type="protein sequence ID" value="RAJ29249.1"/>
    <property type="molecule type" value="Genomic_DNA"/>
</dbReference>
<protein>
    <submittedName>
        <fullName evidence="1">Uncharacterized protein</fullName>
    </submittedName>
</protein>
<dbReference type="Proteomes" id="UP000249754">
    <property type="component" value="Unassembled WGS sequence"/>
</dbReference>
<evidence type="ECO:0000313" key="1">
    <source>
        <dbReference type="EMBL" id="RAJ29249.1"/>
    </source>
</evidence>
<proteinExistence type="predicted"/>
<dbReference type="RefSeq" id="WP_111634409.1">
    <property type="nucleotide sequence ID" value="NZ_QLLR01000014.1"/>
</dbReference>
<comment type="caution">
    <text evidence="1">The sequence shown here is derived from an EMBL/GenBank/DDBJ whole genome shotgun (WGS) entry which is preliminary data.</text>
</comment>
<dbReference type="OrthoDB" id="1491824at2"/>
<gene>
    <name evidence="1" type="ORF">LY11_02954</name>
</gene>
<reference evidence="1 2" key="1">
    <citation type="submission" date="2018-06" db="EMBL/GenBank/DDBJ databases">
        <title>Genomic Encyclopedia of Archaeal and Bacterial Type Strains, Phase II (KMG-II): from individual species to whole genera.</title>
        <authorList>
            <person name="Goeker M."/>
        </authorList>
    </citation>
    <scope>NUCLEOTIDE SEQUENCE [LARGE SCALE GENOMIC DNA]</scope>
    <source>
        <strain evidence="1 2">DSM 14825</strain>
    </source>
</reference>
<organism evidence="1 2">
    <name type="scientific">Pedobacter cryoconitis</name>
    <dbReference type="NCBI Taxonomy" id="188932"/>
    <lineage>
        <taxon>Bacteria</taxon>
        <taxon>Pseudomonadati</taxon>
        <taxon>Bacteroidota</taxon>
        <taxon>Sphingobacteriia</taxon>
        <taxon>Sphingobacteriales</taxon>
        <taxon>Sphingobacteriaceae</taxon>
        <taxon>Pedobacter</taxon>
    </lineage>
</organism>
<accession>A0A327SJQ9</accession>
<name>A0A327SJQ9_9SPHI</name>
<sequence>MGQFASIISLTRKEILTLTESHIMDIPIATQDLNLITTSLTPRRKVSVTPPFPESDLPDDQLSKTISKAINSAYLESNYLFKAIFPSIDLPLENTDFGVVLNYGPVMGDFKSLTNQLSLFLTNSNLQPLLAAELAKQLQPQVIASGNTASATFGRVATTNLKIDDPVITIEYLFWVAAFGIFRTGGLNEAGESNYAVVYSCSAANGILQSIMK</sequence>
<dbReference type="AlphaFoldDB" id="A0A327SJQ9"/>
<evidence type="ECO:0000313" key="2">
    <source>
        <dbReference type="Proteomes" id="UP000249754"/>
    </source>
</evidence>